<dbReference type="PANTHER" id="PTHR47870:SF4">
    <property type="entry name" value="CYTOCHROME C-TYPE BIOGENESIS PROTEIN CYCH"/>
    <property type="match status" value="1"/>
</dbReference>
<dbReference type="PANTHER" id="PTHR47870">
    <property type="entry name" value="CYTOCHROME C-TYPE BIOGENESIS PROTEIN CCMH"/>
    <property type="match status" value="1"/>
</dbReference>
<feature type="transmembrane region" description="Helical" evidence="6">
    <location>
        <begin position="94"/>
        <end position="113"/>
    </location>
</feature>
<comment type="caution">
    <text evidence="8">The sequence shown here is derived from an EMBL/GenBank/DDBJ whole genome shotgun (WGS) entry which is preliminary data.</text>
</comment>
<organism evidence="8 9">
    <name type="scientific">Sphingoaurantiacus capsulatus</name>
    <dbReference type="NCBI Taxonomy" id="1771310"/>
    <lineage>
        <taxon>Bacteria</taxon>
        <taxon>Pseudomonadati</taxon>
        <taxon>Pseudomonadota</taxon>
        <taxon>Alphaproteobacteria</taxon>
        <taxon>Sphingomonadales</taxon>
        <taxon>Sphingosinicellaceae</taxon>
        <taxon>Sphingoaurantiacus</taxon>
    </lineage>
</organism>
<protein>
    <submittedName>
        <fullName evidence="8">C-type cytochrome biogenesis protein CcmI</fullName>
    </submittedName>
</protein>
<dbReference type="InterPro" id="IPR017560">
    <property type="entry name" value="Cyt_c_biogenesis_CcmI"/>
</dbReference>
<evidence type="ECO:0000256" key="1">
    <source>
        <dbReference type="ARBA" id="ARBA00004196"/>
    </source>
</evidence>
<keyword evidence="6" id="KW-0472">Membrane</keyword>
<evidence type="ECO:0000313" key="8">
    <source>
        <dbReference type="EMBL" id="MFC3712509.1"/>
    </source>
</evidence>
<keyword evidence="3" id="KW-0201">Cytochrome c-type biogenesis</keyword>
<proteinExistence type="predicted"/>
<evidence type="ECO:0000256" key="4">
    <source>
        <dbReference type="ARBA" id="ARBA00022803"/>
    </source>
</evidence>
<dbReference type="InterPro" id="IPR019734">
    <property type="entry name" value="TPR_rpt"/>
</dbReference>
<dbReference type="InterPro" id="IPR051263">
    <property type="entry name" value="C-type_cytochrome_biogenesis"/>
</dbReference>
<dbReference type="SUPFAM" id="SSF48452">
    <property type="entry name" value="TPR-like"/>
    <property type="match status" value="1"/>
</dbReference>
<evidence type="ECO:0000256" key="2">
    <source>
        <dbReference type="ARBA" id="ARBA00022737"/>
    </source>
</evidence>
<dbReference type="PROSITE" id="PS50005">
    <property type="entry name" value="TPR"/>
    <property type="match status" value="1"/>
</dbReference>
<accession>A0ABV7XB38</accession>
<evidence type="ECO:0000256" key="5">
    <source>
        <dbReference type="PROSITE-ProRule" id="PRU00339"/>
    </source>
</evidence>
<keyword evidence="6" id="KW-0812">Transmembrane</keyword>
<evidence type="ECO:0000259" key="7">
    <source>
        <dbReference type="Pfam" id="PF23914"/>
    </source>
</evidence>
<keyword evidence="2" id="KW-0677">Repeat</keyword>
<sequence>MILWIILTLMVALAVAGVSIPLVRRYETRVDQRAATLAVLKDQLAEIDGQEKAGVVAGPEAEALRVELRRRLLVESREIHAEARPIGAQNLGRFAFGMAAIVALAATGLYAMMGRPDLTGEPVATAGGPAATEGGEDVDGLIRGLEQRMEANPSDPEGWRMLGWSYFQRGRFGESANAYRRAVALAPTAPGFQSAFGEALVQASQGNVTPEAAAAFEAAQKLDPSDARARYFLAVAKDQRGDRAGAITDWVNLLNEAPADAPWAPDLRQFVERIAKEDGIDLAGRLKPAAVAAAPVASMPVAGATGAMPQPSQEQVRDAMALPEADRQAMVRGMVDGLAARLQTSPRDSDGWVRLMRARMVLGERDGASAALKSGLAAFGDAPAEQQKLRDAAAALGVPGA</sequence>
<dbReference type="NCBIfam" id="TIGR03142">
    <property type="entry name" value="cytochro_ccmI"/>
    <property type="match status" value="1"/>
</dbReference>
<dbReference type="RefSeq" id="WP_380859504.1">
    <property type="nucleotide sequence ID" value="NZ_JBHRXV010000004.1"/>
</dbReference>
<evidence type="ECO:0000256" key="3">
    <source>
        <dbReference type="ARBA" id="ARBA00022748"/>
    </source>
</evidence>
<evidence type="ECO:0000313" key="9">
    <source>
        <dbReference type="Proteomes" id="UP001595615"/>
    </source>
</evidence>
<evidence type="ECO:0000256" key="6">
    <source>
        <dbReference type="SAM" id="Phobius"/>
    </source>
</evidence>
<gene>
    <name evidence="8" type="primary">ccmI</name>
    <name evidence="8" type="ORF">ACFOMD_08010</name>
</gene>
<dbReference type="SMART" id="SM00028">
    <property type="entry name" value="TPR"/>
    <property type="match status" value="3"/>
</dbReference>
<reference evidence="9" key="1">
    <citation type="journal article" date="2019" name="Int. J. Syst. Evol. Microbiol.">
        <title>The Global Catalogue of Microorganisms (GCM) 10K type strain sequencing project: providing services to taxonomists for standard genome sequencing and annotation.</title>
        <authorList>
            <consortium name="The Broad Institute Genomics Platform"/>
            <consortium name="The Broad Institute Genome Sequencing Center for Infectious Disease"/>
            <person name="Wu L."/>
            <person name="Ma J."/>
        </authorList>
    </citation>
    <scope>NUCLEOTIDE SEQUENCE [LARGE SCALE GENOMIC DNA]</scope>
    <source>
        <strain evidence="9">KCTC 42644</strain>
    </source>
</reference>
<keyword evidence="9" id="KW-1185">Reference proteome</keyword>
<feature type="transmembrane region" description="Helical" evidence="6">
    <location>
        <begin position="6"/>
        <end position="23"/>
    </location>
</feature>
<keyword evidence="4 5" id="KW-0802">TPR repeat</keyword>
<dbReference type="InterPro" id="IPR011990">
    <property type="entry name" value="TPR-like_helical_dom_sf"/>
</dbReference>
<dbReference type="EMBL" id="JBHRXV010000004">
    <property type="protein sequence ID" value="MFC3712509.1"/>
    <property type="molecule type" value="Genomic_DNA"/>
</dbReference>
<comment type="subcellular location">
    <subcellularLocation>
        <location evidence="1">Cell envelope</location>
    </subcellularLocation>
</comment>
<keyword evidence="6" id="KW-1133">Transmembrane helix</keyword>
<name>A0ABV7XB38_9SPHN</name>
<feature type="repeat" description="TPR" evidence="5">
    <location>
        <begin position="156"/>
        <end position="189"/>
    </location>
</feature>
<dbReference type="Gene3D" id="1.25.40.10">
    <property type="entry name" value="Tetratricopeptide repeat domain"/>
    <property type="match status" value="1"/>
</dbReference>
<dbReference type="InterPro" id="IPR056413">
    <property type="entry name" value="TPR_CcmH_CycH"/>
</dbReference>
<feature type="domain" description="Cytochrome c-type biogenesis protein H TPR" evidence="7">
    <location>
        <begin position="136"/>
        <end position="262"/>
    </location>
</feature>
<dbReference type="Proteomes" id="UP001595615">
    <property type="component" value="Unassembled WGS sequence"/>
</dbReference>
<dbReference type="Pfam" id="PF23914">
    <property type="entry name" value="TPR_CcmH_CycH"/>
    <property type="match status" value="1"/>
</dbReference>